<comment type="caution">
    <text evidence="1">The sequence shown here is derived from an EMBL/GenBank/DDBJ whole genome shotgun (WGS) entry which is preliminary data.</text>
</comment>
<proteinExistence type="predicted"/>
<dbReference type="EMBL" id="CM044708">
    <property type="protein sequence ID" value="KAI5647396.1"/>
    <property type="molecule type" value="Genomic_DNA"/>
</dbReference>
<name>A0ACB9ZKP4_CATRO</name>
<dbReference type="Proteomes" id="UP001060085">
    <property type="component" value="Linkage Group LG08"/>
</dbReference>
<keyword evidence="2" id="KW-1185">Reference proteome</keyword>
<evidence type="ECO:0000313" key="2">
    <source>
        <dbReference type="Proteomes" id="UP001060085"/>
    </source>
</evidence>
<evidence type="ECO:0000313" key="1">
    <source>
        <dbReference type="EMBL" id="KAI5647396.1"/>
    </source>
</evidence>
<reference evidence="2" key="1">
    <citation type="journal article" date="2023" name="Nat. Plants">
        <title>Single-cell RNA sequencing provides a high-resolution roadmap for understanding the multicellular compartmentation of specialized metabolism.</title>
        <authorList>
            <person name="Sun S."/>
            <person name="Shen X."/>
            <person name="Li Y."/>
            <person name="Li Y."/>
            <person name="Wang S."/>
            <person name="Li R."/>
            <person name="Zhang H."/>
            <person name="Shen G."/>
            <person name="Guo B."/>
            <person name="Wei J."/>
            <person name="Xu J."/>
            <person name="St-Pierre B."/>
            <person name="Chen S."/>
            <person name="Sun C."/>
        </authorList>
    </citation>
    <scope>NUCLEOTIDE SEQUENCE [LARGE SCALE GENOMIC DNA]</scope>
</reference>
<protein>
    <submittedName>
        <fullName evidence="1">Uncharacterized protein</fullName>
    </submittedName>
</protein>
<accession>A0ACB9ZKP4</accession>
<sequence>MDQSLGGKKMNDVPSLPIEIIFQILLCLPCEFLYECGRFVCKEWASIICSPSFIKAHEVNSKGGLLFQNSAQRYQANFLNLENWETTQLRLPFQGIPLASCRGICLFLRQSGFGFNISSCRRHVFYVVNLVTRQFQVLPSPGEGFYRFLHIVYVEQLGQFKVVCHFTQSRSSWLVFTLGIDMSWRKIDVTHSDSDFQSVINPYSTAVGKYIFLPRGGGNILAINLCDESFRFVRCPRGCPSSFYYLRKLGDNLSCIHNFKRELHMWILSDLETHEWVRVSDIEDVVVNKKINILLCNPVGLLDNSRIFVFEIRRRPISTIVAYNAETGTKHVFDSGTEVPLSCVIHSNSLVKW</sequence>
<organism evidence="1 2">
    <name type="scientific">Catharanthus roseus</name>
    <name type="common">Madagascar periwinkle</name>
    <name type="synonym">Vinca rosea</name>
    <dbReference type="NCBI Taxonomy" id="4058"/>
    <lineage>
        <taxon>Eukaryota</taxon>
        <taxon>Viridiplantae</taxon>
        <taxon>Streptophyta</taxon>
        <taxon>Embryophyta</taxon>
        <taxon>Tracheophyta</taxon>
        <taxon>Spermatophyta</taxon>
        <taxon>Magnoliopsida</taxon>
        <taxon>eudicotyledons</taxon>
        <taxon>Gunneridae</taxon>
        <taxon>Pentapetalae</taxon>
        <taxon>asterids</taxon>
        <taxon>lamiids</taxon>
        <taxon>Gentianales</taxon>
        <taxon>Apocynaceae</taxon>
        <taxon>Rauvolfioideae</taxon>
        <taxon>Vinceae</taxon>
        <taxon>Catharanthinae</taxon>
        <taxon>Catharanthus</taxon>
    </lineage>
</organism>
<gene>
    <name evidence="1" type="ORF">M9H77_33401</name>
</gene>